<dbReference type="Gene3D" id="2.40.170.20">
    <property type="entry name" value="TonB-dependent receptor, beta-barrel domain"/>
    <property type="match status" value="1"/>
</dbReference>
<dbReference type="PANTHER" id="PTHR30069">
    <property type="entry name" value="TONB-DEPENDENT OUTER MEMBRANE RECEPTOR"/>
    <property type="match status" value="1"/>
</dbReference>
<proteinExistence type="inferred from homology"/>
<evidence type="ECO:0000256" key="2">
    <source>
        <dbReference type="ARBA" id="ARBA00022448"/>
    </source>
</evidence>
<protein>
    <submittedName>
        <fullName evidence="16">TonB-dependent receptor</fullName>
    </submittedName>
</protein>
<evidence type="ECO:0000256" key="1">
    <source>
        <dbReference type="ARBA" id="ARBA00004571"/>
    </source>
</evidence>
<dbReference type="InterPro" id="IPR011990">
    <property type="entry name" value="TPR-like_helical_dom_sf"/>
</dbReference>
<dbReference type="Gene3D" id="2.170.130.10">
    <property type="entry name" value="TonB-dependent receptor, plug domain"/>
    <property type="match status" value="1"/>
</dbReference>
<dbReference type="InterPro" id="IPR013229">
    <property type="entry name" value="PEGA"/>
</dbReference>
<keyword evidence="9 10" id="KW-0998">Cell outer membrane</keyword>
<comment type="subcellular location">
    <subcellularLocation>
        <location evidence="1 10">Cell outer membrane</location>
        <topology evidence="1 10">Multi-pass membrane protein</topology>
    </subcellularLocation>
</comment>
<dbReference type="SUPFAM" id="SSF56935">
    <property type="entry name" value="Porins"/>
    <property type="match status" value="1"/>
</dbReference>
<organism evidence="16 17">
    <name type="scientific">Archangium gephyra</name>
    <dbReference type="NCBI Taxonomy" id="48"/>
    <lineage>
        <taxon>Bacteria</taxon>
        <taxon>Pseudomonadati</taxon>
        <taxon>Myxococcota</taxon>
        <taxon>Myxococcia</taxon>
        <taxon>Myxococcales</taxon>
        <taxon>Cystobacterineae</taxon>
        <taxon>Archangiaceae</taxon>
        <taxon>Archangium</taxon>
    </lineage>
</organism>
<dbReference type="PANTHER" id="PTHR30069:SF29">
    <property type="entry name" value="HEMOGLOBIN AND HEMOGLOBIN-HAPTOGLOBIN-BINDING PROTEIN 1-RELATED"/>
    <property type="match status" value="1"/>
</dbReference>
<dbReference type="PROSITE" id="PS52016">
    <property type="entry name" value="TONB_DEPENDENT_REC_3"/>
    <property type="match status" value="1"/>
</dbReference>
<evidence type="ECO:0000313" key="16">
    <source>
        <dbReference type="EMBL" id="AKI99812.1"/>
    </source>
</evidence>
<dbReference type="InterPro" id="IPR037066">
    <property type="entry name" value="Plug_dom_sf"/>
</dbReference>
<feature type="domain" description="TonB-dependent receptor-like beta-barrel" evidence="13">
    <location>
        <begin position="595"/>
        <end position="947"/>
    </location>
</feature>
<feature type="signal peptide" evidence="12">
    <location>
        <begin position="1"/>
        <end position="46"/>
    </location>
</feature>
<evidence type="ECO:0000256" key="3">
    <source>
        <dbReference type="ARBA" id="ARBA00022452"/>
    </source>
</evidence>
<feature type="domain" description="PEGA" evidence="15">
    <location>
        <begin position="283"/>
        <end position="348"/>
    </location>
</feature>
<dbReference type="GO" id="GO:0009279">
    <property type="term" value="C:cell outer membrane"/>
    <property type="evidence" value="ECO:0007669"/>
    <property type="project" value="UniProtKB-SubCell"/>
</dbReference>
<dbReference type="SUPFAM" id="SSF48452">
    <property type="entry name" value="TPR-like"/>
    <property type="match status" value="1"/>
</dbReference>
<dbReference type="PROSITE" id="PS01156">
    <property type="entry name" value="TONB_DEPENDENT_REC_2"/>
    <property type="match status" value="1"/>
</dbReference>
<keyword evidence="2 10" id="KW-0813">Transport</keyword>
<dbReference type="Proteomes" id="UP000035579">
    <property type="component" value="Chromosome"/>
</dbReference>
<dbReference type="GO" id="GO:0015344">
    <property type="term" value="F:siderophore uptake transmembrane transporter activity"/>
    <property type="evidence" value="ECO:0007669"/>
    <property type="project" value="TreeGrafter"/>
</dbReference>
<keyword evidence="8 16" id="KW-0675">Receptor</keyword>
<evidence type="ECO:0000256" key="6">
    <source>
        <dbReference type="ARBA" id="ARBA00023077"/>
    </source>
</evidence>
<evidence type="ECO:0000259" key="15">
    <source>
        <dbReference type="Pfam" id="PF08308"/>
    </source>
</evidence>
<feature type="domain" description="TonB-dependent receptor plug" evidence="14">
    <location>
        <begin position="364"/>
        <end position="473"/>
    </location>
</feature>
<gene>
    <name evidence="16" type="ORF">AA314_01439</name>
</gene>
<keyword evidence="7 10" id="KW-0472">Membrane</keyword>
<keyword evidence="4 10" id="KW-0812">Transmembrane</keyword>
<evidence type="ECO:0000256" key="10">
    <source>
        <dbReference type="PROSITE-ProRule" id="PRU01360"/>
    </source>
</evidence>
<evidence type="ECO:0000256" key="4">
    <source>
        <dbReference type="ARBA" id="ARBA00022692"/>
    </source>
</evidence>
<keyword evidence="3 10" id="KW-1134">Transmembrane beta strand</keyword>
<dbReference type="AlphaFoldDB" id="A0AAC8Q3M3"/>
<evidence type="ECO:0000256" key="8">
    <source>
        <dbReference type="ARBA" id="ARBA00023170"/>
    </source>
</evidence>
<accession>A0AAC8Q3M3</accession>
<dbReference type="InterPro" id="IPR010917">
    <property type="entry name" value="TonB_rcpt_CS"/>
</dbReference>
<dbReference type="InterPro" id="IPR036942">
    <property type="entry name" value="Beta-barrel_TonB_sf"/>
</dbReference>
<reference evidence="16 17" key="1">
    <citation type="submission" date="2015-05" db="EMBL/GenBank/DDBJ databases">
        <title>Genome assembly of Archangium gephyra DSM 2261.</title>
        <authorList>
            <person name="Sharma G."/>
            <person name="Subramanian S."/>
        </authorList>
    </citation>
    <scope>NUCLEOTIDE SEQUENCE [LARGE SCALE GENOMIC DNA]</scope>
    <source>
        <strain evidence="16 17">DSM 2261</strain>
    </source>
</reference>
<evidence type="ECO:0000256" key="9">
    <source>
        <dbReference type="ARBA" id="ARBA00023237"/>
    </source>
</evidence>
<keyword evidence="6 11" id="KW-0798">TonB box</keyword>
<dbReference type="Pfam" id="PF00593">
    <property type="entry name" value="TonB_dep_Rec_b-barrel"/>
    <property type="match status" value="1"/>
</dbReference>
<dbReference type="InterPro" id="IPR012910">
    <property type="entry name" value="Plug_dom"/>
</dbReference>
<dbReference type="GO" id="GO:0044718">
    <property type="term" value="P:siderophore transmembrane transport"/>
    <property type="evidence" value="ECO:0007669"/>
    <property type="project" value="TreeGrafter"/>
</dbReference>
<evidence type="ECO:0000259" key="14">
    <source>
        <dbReference type="Pfam" id="PF07715"/>
    </source>
</evidence>
<evidence type="ECO:0000256" key="11">
    <source>
        <dbReference type="RuleBase" id="RU003357"/>
    </source>
</evidence>
<dbReference type="Pfam" id="PF08308">
    <property type="entry name" value="PEGA"/>
    <property type="match status" value="3"/>
</dbReference>
<sequence>MSARLPSWRRTGGPGALTWKNAAAMRVLRLTSLLLSLLLLPTAARANNTADEADVAFEVGNEAYAQGHYVEALRSYFTSYRLVPNRNVLFNIARCYEALTRYNEAYRYYNDLAQERLSNSDEAEVRRALERLRPKVALVRVTTEPPGAEVLVDREDLGIRGLSPQTLALPPGRHKVMVRKEGYRRAEETVYVARGRSAAQEFKLELITGTVELTGTPEGAEVHESTEGPVVGRVPGTLSLTPGRHVLHVKAPGHAPAQMLVDVPADGRIPLQVSLRPQEKPTGRIIITANRDNASVRVDGHSTGFTPTVVTLPEGEHTLEVESPDVRTVRQLVTVVADQDTKFHADLRYEPPPVRAASKSLLSVDEAPASTTVLSQEELRAFGYTTVAEALAAVRGFFVSNDRSYTYLGVRGFAPPGDFNTRVLILWDGHSVNDVWAGQGYSARDLSVDLEEVDRIEVVRGPGSALYGTGAFFAVINVVPRESLGLDRTVEATAAVEALGTTRLHGTAAWDNGRDSALLSVAGVNTRGAELTALGGGLPLVQGLDGERAATASVRARLGALSLQAQFHGRQKQIPSGPYGTVLGVEGTQVEDLRGFVEARYEKSLGERVSLSLRGSYDASRYRGYWMYRQPDNSLRRDTDAGRADWLSAEARFLIHLSDTHRLTVGLEGQSQLRVEQESFGPANANPLLISRSRVLLSTYLMDEWRLHPRLTLSAGLRLDKYLDLDATPLTPRLALIAHPYDKGLTKLVAGRAFRAPNAYELDYNDGGVTQAAAGALEPETITTLELEHAHNLTDELRLTVAGYHNRISNLVVLESQPGPPRCGSPSGTMECLVFSNRPGETLAWGAEAGLHWQPGRNLMVDLTYSFVTLQNASEEVVASAPAHLASGRLLLPLGTGDLRLATQATYQSARGGTKEDGVEHGEALLLGVGLSGEFQRLRYFAGVQNLLDTRYALPLGTERAAAPVPQYGRTFTLQLSGSF</sequence>
<dbReference type="EMBL" id="CP011509">
    <property type="protein sequence ID" value="AKI99812.1"/>
    <property type="molecule type" value="Genomic_DNA"/>
</dbReference>
<keyword evidence="5 12" id="KW-0732">Signal</keyword>
<feature type="domain" description="PEGA" evidence="15">
    <location>
        <begin position="139"/>
        <end position="198"/>
    </location>
</feature>
<evidence type="ECO:0000259" key="13">
    <source>
        <dbReference type="Pfam" id="PF00593"/>
    </source>
</evidence>
<feature type="domain" description="PEGA" evidence="15">
    <location>
        <begin position="209"/>
        <end position="278"/>
    </location>
</feature>
<feature type="chain" id="PRO_5042091632" evidence="12">
    <location>
        <begin position="47"/>
        <end position="980"/>
    </location>
</feature>
<dbReference type="Pfam" id="PF07715">
    <property type="entry name" value="Plug"/>
    <property type="match status" value="1"/>
</dbReference>
<evidence type="ECO:0000256" key="12">
    <source>
        <dbReference type="SAM" id="SignalP"/>
    </source>
</evidence>
<dbReference type="InterPro" id="IPR039426">
    <property type="entry name" value="TonB-dep_rcpt-like"/>
</dbReference>
<dbReference type="KEGG" id="age:AA314_01439"/>
<dbReference type="Gene3D" id="1.25.40.10">
    <property type="entry name" value="Tetratricopeptide repeat domain"/>
    <property type="match status" value="1"/>
</dbReference>
<comment type="similarity">
    <text evidence="10 11">Belongs to the TonB-dependent receptor family.</text>
</comment>
<name>A0AAC8Q3M3_9BACT</name>
<evidence type="ECO:0000313" key="17">
    <source>
        <dbReference type="Proteomes" id="UP000035579"/>
    </source>
</evidence>
<evidence type="ECO:0000256" key="5">
    <source>
        <dbReference type="ARBA" id="ARBA00022729"/>
    </source>
</evidence>
<evidence type="ECO:0000256" key="7">
    <source>
        <dbReference type="ARBA" id="ARBA00023136"/>
    </source>
</evidence>
<dbReference type="InterPro" id="IPR000531">
    <property type="entry name" value="Beta-barrel_TonB"/>
</dbReference>